<evidence type="ECO:0000313" key="1">
    <source>
        <dbReference type="Proteomes" id="UP000887564"/>
    </source>
</evidence>
<dbReference type="Proteomes" id="UP000887564">
    <property type="component" value="Unplaced"/>
</dbReference>
<proteinExistence type="predicted"/>
<protein>
    <submittedName>
        <fullName evidence="2">Uncharacterized protein</fullName>
    </submittedName>
</protein>
<keyword evidence="1" id="KW-1185">Reference proteome</keyword>
<reference evidence="2" key="1">
    <citation type="submission" date="2022-11" db="UniProtKB">
        <authorList>
            <consortium name="WormBaseParasite"/>
        </authorList>
    </citation>
    <scope>IDENTIFICATION</scope>
</reference>
<evidence type="ECO:0000313" key="2">
    <source>
        <dbReference type="WBParaSite" id="PEQ_0000418401-mRNA-1"/>
    </source>
</evidence>
<name>A0A914RQH6_PAREQ</name>
<dbReference type="WBParaSite" id="PEQ_0000418401-mRNA-1">
    <property type="protein sequence ID" value="PEQ_0000418401-mRNA-1"/>
    <property type="gene ID" value="PEQ_0000418401"/>
</dbReference>
<sequence>MEIFNPIGKQFQEVDTESLEAFIALTLSTIG</sequence>
<organism evidence="1 2">
    <name type="scientific">Parascaris equorum</name>
    <name type="common">Equine roundworm</name>
    <dbReference type="NCBI Taxonomy" id="6256"/>
    <lineage>
        <taxon>Eukaryota</taxon>
        <taxon>Metazoa</taxon>
        <taxon>Ecdysozoa</taxon>
        <taxon>Nematoda</taxon>
        <taxon>Chromadorea</taxon>
        <taxon>Rhabditida</taxon>
        <taxon>Spirurina</taxon>
        <taxon>Ascaridomorpha</taxon>
        <taxon>Ascaridoidea</taxon>
        <taxon>Ascarididae</taxon>
        <taxon>Parascaris</taxon>
    </lineage>
</organism>
<dbReference type="AlphaFoldDB" id="A0A914RQH6"/>
<accession>A0A914RQH6</accession>